<protein>
    <recommendedName>
        <fullName evidence="3">Glycoside hydrolase 123 C-terminal domain-containing protein</fullName>
    </recommendedName>
</protein>
<evidence type="ECO:0000313" key="2">
    <source>
        <dbReference type="Proteomes" id="UP001575105"/>
    </source>
</evidence>
<dbReference type="EMBL" id="JBGUBD010000004">
    <property type="protein sequence ID" value="MFA9478058.1"/>
    <property type="molecule type" value="Genomic_DNA"/>
</dbReference>
<evidence type="ECO:0000313" key="1">
    <source>
        <dbReference type="EMBL" id="MFA9478058.1"/>
    </source>
</evidence>
<accession>A0ABV4U710</accession>
<organism evidence="1 2">
    <name type="scientific">Natronomicrosphaera hydrolytica</name>
    <dbReference type="NCBI Taxonomy" id="3242702"/>
    <lineage>
        <taxon>Bacteria</taxon>
        <taxon>Pseudomonadati</taxon>
        <taxon>Planctomycetota</taxon>
        <taxon>Phycisphaerae</taxon>
        <taxon>Phycisphaerales</taxon>
        <taxon>Phycisphaeraceae</taxon>
        <taxon>Natronomicrosphaera</taxon>
    </lineage>
</organism>
<proteinExistence type="predicted"/>
<keyword evidence="2" id="KW-1185">Reference proteome</keyword>
<gene>
    <name evidence="1" type="ORF">ACERK3_07080</name>
</gene>
<reference evidence="1 2" key="1">
    <citation type="submission" date="2024-08" db="EMBL/GenBank/DDBJ databases">
        <title>Whole-genome sequencing of halo(alkali)philic microorganisms from hypersaline lakes.</title>
        <authorList>
            <person name="Sorokin D.Y."/>
            <person name="Merkel A.Y."/>
            <person name="Messina E."/>
            <person name="Yakimov M."/>
        </authorList>
    </citation>
    <scope>NUCLEOTIDE SEQUENCE [LARGE SCALE GENOMIC DNA]</scope>
    <source>
        <strain evidence="1 2">AB-hyl4</strain>
    </source>
</reference>
<sequence length="726" mass="81788">MSDNAGYWGDSILTGVTYEYESEPTNPRDQLGGDASQFGRRLLSGRVAGDWHVPVGQNPGEPLVVVFDFKRPATFTEVTTIMTRTAVTSMVVETRDSPDTAWQTVYSRRMGEGHESSVKRAWLSDETHGRYMRVSIGSAGITYVDEVLVWGWAEVSDAYPENITPTWDAELPADTLASIPGMTQTYFSGERFEQWRAAIGRHAAAPAVWSAAHGPSPEAPVLPEANTINAPLSMLTARNETESSYLSLTNTSPDESLELRVESIELRRNDNAKAAGIEARMLVGGALPTAPRTQRLTEEQRLRLLMESDTDQSGQNDDSDVRVMPFFDRGQMLGGSLMCRYMSNGAAIRDYPQLTLPPGGSAIFMLRVVSNHAEPGRYTGAILARTSEDDIVEMKLTVLVANVVLPEMDLWVRDWSNGTDQFPYETQRRREKDALVNRVLGTTVWAGFPEPDSKAAYFGSHGKTYYRIMGLPSAYVHQGYNSVLTVDKLTADDEANISRHVKDLVTQAESLGLDYDQWFVELWDEPQEGNAELFGVLARIIRETDPQVRIYMNPLFWRPGFAPQEVIVDHLADYYNELIDISVPIGPLVGDNQTTCALWARPRFVRAFFHHPPSRAGRQMAWKAFDLGFNGWGYYCYYAPRGNPWDIRTWSSLDYRYQMVFPGPEGPIITPIYEKMRDAWEDYRLLAAVRQAGETALLDELLMAYRRGEPLAELRRRALRELHMTR</sequence>
<evidence type="ECO:0008006" key="3">
    <source>
        <dbReference type="Google" id="ProtNLM"/>
    </source>
</evidence>
<comment type="caution">
    <text evidence="1">The sequence shown here is derived from an EMBL/GenBank/DDBJ whole genome shotgun (WGS) entry which is preliminary data.</text>
</comment>
<name>A0ABV4U710_9BACT</name>
<dbReference type="Proteomes" id="UP001575105">
    <property type="component" value="Unassembled WGS sequence"/>
</dbReference>
<dbReference type="RefSeq" id="WP_425344986.1">
    <property type="nucleotide sequence ID" value="NZ_JBGUBD010000004.1"/>
</dbReference>
<dbReference type="Gene3D" id="2.60.120.260">
    <property type="entry name" value="Galactose-binding domain-like"/>
    <property type="match status" value="1"/>
</dbReference>